<evidence type="ECO:0000313" key="3">
    <source>
        <dbReference type="Proteomes" id="UP001497480"/>
    </source>
</evidence>
<evidence type="ECO:0000256" key="1">
    <source>
        <dbReference type="SAM" id="MobiDB-lite"/>
    </source>
</evidence>
<evidence type="ECO:0000313" key="2">
    <source>
        <dbReference type="EMBL" id="CAL0316717.1"/>
    </source>
</evidence>
<dbReference type="PANTHER" id="PTHR38940">
    <property type="entry name" value="PLUS3 DOMAIN-CONTAINING PROTEIN"/>
    <property type="match status" value="1"/>
</dbReference>
<dbReference type="PANTHER" id="PTHR38940:SF5">
    <property type="match status" value="1"/>
</dbReference>
<accession>A0AAV1X5T3</accession>
<organism evidence="2 3">
    <name type="scientific">Lupinus luteus</name>
    <name type="common">European yellow lupine</name>
    <dbReference type="NCBI Taxonomy" id="3873"/>
    <lineage>
        <taxon>Eukaryota</taxon>
        <taxon>Viridiplantae</taxon>
        <taxon>Streptophyta</taxon>
        <taxon>Embryophyta</taxon>
        <taxon>Tracheophyta</taxon>
        <taxon>Spermatophyta</taxon>
        <taxon>Magnoliopsida</taxon>
        <taxon>eudicotyledons</taxon>
        <taxon>Gunneridae</taxon>
        <taxon>Pentapetalae</taxon>
        <taxon>rosids</taxon>
        <taxon>fabids</taxon>
        <taxon>Fabales</taxon>
        <taxon>Fabaceae</taxon>
        <taxon>Papilionoideae</taxon>
        <taxon>50 kb inversion clade</taxon>
        <taxon>genistoids sensu lato</taxon>
        <taxon>core genistoids</taxon>
        <taxon>Genisteae</taxon>
        <taxon>Lupinus</taxon>
    </lineage>
</organism>
<reference evidence="2 3" key="1">
    <citation type="submission" date="2024-03" db="EMBL/GenBank/DDBJ databases">
        <authorList>
            <person name="Martinez-Hernandez J."/>
        </authorList>
    </citation>
    <scope>NUCLEOTIDE SEQUENCE [LARGE SCALE GENOMIC DNA]</scope>
</reference>
<gene>
    <name evidence="2" type="ORF">LLUT_LOCUS17777</name>
</gene>
<dbReference type="EMBL" id="CAXHTB010000012">
    <property type="protein sequence ID" value="CAL0316717.1"/>
    <property type="molecule type" value="Genomic_DNA"/>
</dbReference>
<proteinExistence type="predicted"/>
<dbReference type="AlphaFoldDB" id="A0AAV1X5T3"/>
<feature type="region of interest" description="Disordered" evidence="1">
    <location>
        <begin position="145"/>
        <end position="168"/>
    </location>
</feature>
<sequence length="722" mass="80638">MKKSSDSKTIKSKTDFELALDHSNQRVWKNKSGSGANAASRVDMTFSSTTEPLSEIVWSPSKGFSLNCVDSSFTEEKTSLYRDVAPSSMVLSRLQSDTGSMSTPDEPIDDVSVICAKNDISPSDSPTRHLTSDSLAVIRDCKAHEEHNTGSGGNMKKINTVRGEPNLPNDQAKVETAIISEIKGNKSSTISGLVHRPVDNSSHQEVEPQSNMVVTKDGLYTEVEHTNEYEEGFDALKSFSRSPLEKLESRADNNLQTLNFEATCAAKSGVLVSKSNENENKSYGNVVMLPCDKNVQVLHSPCNSRIHMTSNIGKDKSLSDKVADVSLSKEENDSRLSVESSCSAEMFSIGTKRCNFQHQLIFESKRVRNQFQETPHGKSFVHQDSSFINLISNMRKGFSQSTQDEGKSLAHIIANPDHHLLWPDPKLITRNKNEDPAPQNTVFKPNFQSTYCPCLKKVGKRNSHQVGEASKDFEPSNKVHVIDVTPRSSCAENNSLCKQYFRLNKFEDSTQRYGAGPSLRSKVRPIIFLKSHEHKKNYSVEANSCFHMEYGSSSTREKRNNYDQVESYGLSEKKETTIIRKSDNLEGLWISRFFPKSSTPLMTCDHLNEIGGSQLQSTDFSTLPRSQKRVTCLNNCKIEETTEQPGNNLLLIEAKKLQNCCVNSEASTGLKGYNDHISRHNFSPITPFPGFGDSEEMTTMFSRRLGAIKHMLINRTDSIPHR</sequence>
<comment type="caution">
    <text evidence="2">The sequence shown here is derived from an EMBL/GenBank/DDBJ whole genome shotgun (WGS) entry which is preliminary data.</text>
</comment>
<name>A0AAV1X5T3_LUPLU</name>
<keyword evidence="3" id="KW-1185">Reference proteome</keyword>
<dbReference type="Proteomes" id="UP001497480">
    <property type="component" value="Unassembled WGS sequence"/>
</dbReference>
<protein>
    <submittedName>
        <fullName evidence="2">Uncharacterized protein</fullName>
    </submittedName>
</protein>